<dbReference type="Proteomes" id="UP000214596">
    <property type="component" value="Unassembled WGS sequence"/>
</dbReference>
<proteinExistence type="predicted"/>
<sequence>MKLNIKRLHLSLTLMSVVMLLVIIYNNFFQPVHFYETSYKYQAADSTYMHDVAINVSIKGNHFTSDIIIRELVKSENKNYYNVIGHGDIIQKNTHQYYLNFDNIDVYTGTNKANMKPYKEPTSISSLINKSNNIRVVYLSEEYVVVEFFFYDGQIITLHRY</sequence>
<name>A0A0L8S0B0_VIBPH</name>
<gene>
    <name evidence="1" type="ORF">CA163_00410</name>
</gene>
<dbReference type="AlphaFoldDB" id="A0A0L8S0B0"/>
<reference evidence="1 2" key="1">
    <citation type="journal article" date="2017" name="Appl. Environ. Microbiol.">
        <title>Parallel evolution of two clades of a major Atlantic endemic Vibrio parahaemolyticus pathogen lineage by independent acquisition of related pathogenicity islands.</title>
        <authorList>
            <person name="Xu F."/>
            <person name="Gonzalez-Escalona N."/>
            <person name="Drees K.P."/>
            <person name="Sebra R.P."/>
            <person name="Cooper V.S."/>
            <person name="Jones S.H."/>
            <person name="Whistler C.A."/>
        </authorList>
    </citation>
    <scope>NUCLEOTIDE SEQUENCE [LARGE SCALE GENOMIC DNA]</scope>
    <source>
        <strain evidence="1 2">MAVP-3</strain>
    </source>
</reference>
<protein>
    <submittedName>
        <fullName evidence="1">Uncharacterized protein</fullName>
    </submittedName>
</protein>
<dbReference type="RefSeq" id="WP_011106481.1">
    <property type="nucleotide sequence ID" value="NZ_CAMFHI010000004.1"/>
</dbReference>
<organism evidence="1 2">
    <name type="scientific">Vibrio parahaemolyticus</name>
    <dbReference type="NCBI Taxonomy" id="670"/>
    <lineage>
        <taxon>Bacteria</taxon>
        <taxon>Pseudomonadati</taxon>
        <taxon>Pseudomonadota</taxon>
        <taxon>Gammaproteobacteria</taxon>
        <taxon>Vibrionales</taxon>
        <taxon>Vibrionaceae</taxon>
        <taxon>Vibrio</taxon>
    </lineage>
</organism>
<evidence type="ECO:0000313" key="1">
    <source>
        <dbReference type="EMBL" id="OXE34806.1"/>
    </source>
</evidence>
<dbReference type="Pfam" id="PF22280">
    <property type="entry name" value="VtrC"/>
    <property type="match status" value="1"/>
</dbReference>
<evidence type="ECO:0000313" key="2">
    <source>
        <dbReference type="Proteomes" id="UP000214596"/>
    </source>
</evidence>
<dbReference type="InterPro" id="IPR054526">
    <property type="entry name" value="VtrC-like"/>
</dbReference>
<comment type="caution">
    <text evidence="1">The sequence shown here is derived from an EMBL/GenBank/DDBJ whole genome shotgun (WGS) entry which is preliminary data.</text>
</comment>
<accession>A0A0L8S0B0</accession>
<dbReference type="EMBL" id="NIXT01000006">
    <property type="protein sequence ID" value="OXE34806.1"/>
    <property type="molecule type" value="Genomic_DNA"/>
</dbReference>
<dbReference type="SMR" id="A0A0L8S0B0"/>
<dbReference type="OrthoDB" id="9985767at2"/>